<dbReference type="Pfam" id="PF18778">
    <property type="entry name" value="NAD1"/>
    <property type="match status" value="1"/>
</dbReference>
<proteinExistence type="predicted"/>
<dbReference type="Proteomes" id="UP000694424">
    <property type="component" value="Unplaced"/>
</dbReference>
<dbReference type="Ensembl" id="ENSAOWT00000028469.1">
    <property type="protein sequence ID" value="ENSAOWP00000025105.1"/>
    <property type="gene ID" value="ENSAOWG00000016997.1"/>
</dbReference>
<protein>
    <submittedName>
        <fullName evidence="3">Apolipoprotein B mRNA editing enzyme catalytic polypeptide like 4</fullName>
    </submittedName>
</protein>
<evidence type="ECO:0000313" key="4">
    <source>
        <dbReference type="Proteomes" id="UP000694424"/>
    </source>
</evidence>
<reference evidence="3" key="2">
    <citation type="submission" date="2025-09" db="UniProtKB">
        <authorList>
            <consortium name="Ensembl"/>
        </authorList>
    </citation>
    <scope>IDENTIFICATION</scope>
</reference>
<name>A0A8B9QFA5_APTOW</name>
<dbReference type="InterPro" id="IPR038953">
    <property type="entry name" value="APOBEC4"/>
</dbReference>
<evidence type="ECO:0000256" key="1">
    <source>
        <dbReference type="ARBA" id="ARBA00001947"/>
    </source>
</evidence>
<accession>A0A8B9QFA5</accession>
<feature type="domain" description="CMP/dCMP-type deaminase" evidence="2">
    <location>
        <begin position="60"/>
        <end position="176"/>
    </location>
</feature>
<dbReference type="InterPro" id="IPR002125">
    <property type="entry name" value="CMP_dCMP_dom"/>
</dbReference>
<keyword evidence="4" id="KW-1185">Reference proteome</keyword>
<dbReference type="PANTHER" id="PTHR35672:SF1">
    <property type="entry name" value="C-U-EDITING ENZYME APOBEC-4-RELATED"/>
    <property type="match status" value="1"/>
</dbReference>
<sequence length="336" mass="38816">MEPCPKYLTKQGTVVKPYYWQTPNPNCAKCPYHIRTGEEARVPYAEFHRAFGFPYRSTRLQNKHLLFYELKLFSGTLVQKGHATNCTDQDNHPESMLFEAGGYLDSVTHTYENIGYIILYSNHSPCNEADHCCISKIYNFLIKYPEVTLCIYFSQLYHTEDSFPTATWNREALRSLSSLWPHVTLYPLSGGMWHYLLCNFVYGIPASTLYHPALSSRTLPDQPNPHQINNLIGMKPYFKKAFPQAMQGKPALQQNLKTFSSFSKLASQQPLQLMKGSLPSLMPQSHLVLFPGMFLPFRKEHLYSKPKNIVRHLKMPKELLNETHNSETFPKGRHLF</sequence>
<comment type="cofactor">
    <cofactor evidence="1">
        <name>Zn(2+)</name>
        <dbReference type="ChEBI" id="CHEBI:29105"/>
    </cofactor>
</comment>
<evidence type="ECO:0000313" key="3">
    <source>
        <dbReference type="Ensembl" id="ENSAOWP00000025105.1"/>
    </source>
</evidence>
<reference evidence="3" key="1">
    <citation type="submission" date="2025-08" db="UniProtKB">
        <authorList>
            <consortium name="Ensembl"/>
        </authorList>
    </citation>
    <scope>IDENTIFICATION</scope>
</reference>
<dbReference type="PANTHER" id="PTHR35672">
    <property type="entry name" value="C-U-EDITING ENZYME APOBEC-4-RELATED"/>
    <property type="match status" value="1"/>
</dbReference>
<dbReference type="PROSITE" id="PS51747">
    <property type="entry name" value="CYT_DCMP_DEAMINASES_2"/>
    <property type="match status" value="1"/>
</dbReference>
<organism evidence="3 4">
    <name type="scientific">Apteryx owenii</name>
    <name type="common">Little spotted kiwi</name>
    <dbReference type="NCBI Taxonomy" id="8824"/>
    <lineage>
        <taxon>Eukaryota</taxon>
        <taxon>Metazoa</taxon>
        <taxon>Chordata</taxon>
        <taxon>Craniata</taxon>
        <taxon>Vertebrata</taxon>
        <taxon>Euteleostomi</taxon>
        <taxon>Archelosauria</taxon>
        <taxon>Archosauria</taxon>
        <taxon>Dinosauria</taxon>
        <taxon>Saurischia</taxon>
        <taxon>Theropoda</taxon>
        <taxon>Coelurosauria</taxon>
        <taxon>Aves</taxon>
        <taxon>Palaeognathae</taxon>
        <taxon>Apterygiformes</taxon>
        <taxon>Apterygidae</taxon>
        <taxon>Apteryx</taxon>
    </lineage>
</organism>
<dbReference type="Gene3D" id="3.40.140.10">
    <property type="entry name" value="Cytidine Deaminase, domain 2"/>
    <property type="match status" value="1"/>
</dbReference>
<dbReference type="AlphaFoldDB" id="A0A8B9QFA5"/>
<evidence type="ECO:0000259" key="2">
    <source>
        <dbReference type="PROSITE" id="PS51747"/>
    </source>
</evidence>